<name>A0A0V1HHF7_9BILA</name>
<comment type="caution">
    <text evidence="1">The sequence shown here is derived from an EMBL/GenBank/DDBJ whole genome shotgun (WGS) entry which is preliminary data.</text>
</comment>
<proteinExistence type="predicted"/>
<accession>A0A0V1HHF7</accession>
<keyword evidence="2" id="KW-1185">Reference proteome</keyword>
<protein>
    <submittedName>
        <fullName evidence="1">Uncharacterized protein</fullName>
    </submittedName>
</protein>
<gene>
    <name evidence="1" type="ORF">T11_9944</name>
</gene>
<evidence type="ECO:0000313" key="1">
    <source>
        <dbReference type="EMBL" id="KRZ10010.1"/>
    </source>
</evidence>
<dbReference type="Proteomes" id="UP000055024">
    <property type="component" value="Unassembled WGS sequence"/>
</dbReference>
<evidence type="ECO:0000313" key="2">
    <source>
        <dbReference type="Proteomes" id="UP000055024"/>
    </source>
</evidence>
<dbReference type="AlphaFoldDB" id="A0A0V1HHF7"/>
<reference evidence="1 2" key="1">
    <citation type="submission" date="2015-01" db="EMBL/GenBank/DDBJ databases">
        <title>Evolution of Trichinella species and genotypes.</title>
        <authorList>
            <person name="Korhonen P.K."/>
            <person name="Edoardo P."/>
            <person name="Giuseppe L.R."/>
            <person name="Gasser R.B."/>
        </authorList>
    </citation>
    <scope>NUCLEOTIDE SEQUENCE [LARGE SCALE GENOMIC DNA]</scope>
    <source>
        <strain evidence="1">ISS1029</strain>
    </source>
</reference>
<dbReference type="EMBL" id="JYDP01000065">
    <property type="protein sequence ID" value="KRZ10010.1"/>
    <property type="molecule type" value="Genomic_DNA"/>
</dbReference>
<organism evidence="1 2">
    <name type="scientific">Trichinella zimbabwensis</name>
    <dbReference type="NCBI Taxonomy" id="268475"/>
    <lineage>
        <taxon>Eukaryota</taxon>
        <taxon>Metazoa</taxon>
        <taxon>Ecdysozoa</taxon>
        <taxon>Nematoda</taxon>
        <taxon>Enoplea</taxon>
        <taxon>Dorylaimia</taxon>
        <taxon>Trichinellida</taxon>
        <taxon>Trichinellidae</taxon>
        <taxon>Trichinella</taxon>
    </lineage>
</organism>
<sequence length="189" mass="21401">MKSANPILQFDVAKVWAELREAINATDSNNCPEEEVNCKSNEDSLLSATDVAEMEMYGKKFQIEQHATLNEFQSKFTSEKVVEILLIIKEKCTSLCKVLHHGALSESQISKNGSVLLPTEIYTLAKSVIDILEKDEKKEICDNLQQCVQAIISIGEQREREVTNFIHYSNQLIVTVKKFSLEKAECVQF</sequence>